<keyword evidence="6" id="KW-0317">Glutathione biosynthesis</keyword>
<feature type="binding site" evidence="5">
    <location>
        <position position="429"/>
    </location>
    <ligand>
        <name>L-glutamate</name>
        <dbReference type="ChEBI" id="CHEBI:29985"/>
    </ligand>
</feature>
<keyword evidence="6 7" id="KW-0808">Transferase</keyword>
<name>A0A0E3ZN58_9BURK</name>
<dbReference type="STRING" id="1835254.CL55_00018280"/>
<evidence type="ECO:0000256" key="3">
    <source>
        <dbReference type="ARBA" id="ARBA00047417"/>
    </source>
</evidence>
<dbReference type="RefSeq" id="WP_205621273.1">
    <property type="nucleotide sequence ID" value="NZ_CP007501.1"/>
</dbReference>
<keyword evidence="6 7" id="KW-0012">Acyltransferase</keyword>
<organism evidence="7 8">
    <name type="scientific">Polynucleobacter duraquae</name>
    <dbReference type="NCBI Taxonomy" id="1835254"/>
    <lineage>
        <taxon>Bacteria</taxon>
        <taxon>Pseudomonadati</taxon>
        <taxon>Pseudomonadota</taxon>
        <taxon>Betaproteobacteria</taxon>
        <taxon>Burkholderiales</taxon>
        <taxon>Burkholderiaceae</taxon>
        <taxon>Polynucleobacter</taxon>
    </lineage>
</organism>
<dbReference type="Proteomes" id="UP000061135">
    <property type="component" value="Chromosome"/>
</dbReference>
<dbReference type="InterPro" id="IPR043137">
    <property type="entry name" value="GGT_ssub_C"/>
</dbReference>
<evidence type="ECO:0000256" key="4">
    <source>
        <dbReference type="PIRSR" id="PIRSR600101-1"/>
    </source>
</evidence>
<evidence type="ECO:0000313" key="7">
    <source>
        <dbReference type="EMBL" id="AKD26161.1"/>
    </source>
</evidence>
<keyword evidence="6" id="KW-0865">Zymogen</keyword>
<feature type="active site" description="Nucleophile" evidence="4">
    <location>
        <position position="346"/>
    </location>
</feature>
<dbReference type="InterPro" id="IPR029055">
    <property type="entry name" value="Ntn_hydrolases_N"/>
</dbReference>
<dbReference type="EMBL" id="CP007501">
    <property type="protein sequence ID" value="AKD26161.1"/>
    <property type="molecule type" value="Genomic_DNA"/>
</dbReference>
<comment type="catalytic activity">
    <reaction evidence="3 6">
        <text>an N-terminal (5-L-glutamyl)-[peptide] + an alpha-amino acid = 5-L-glutamyl amino acid + an N-terminal L-alpha-aminoacyl-[peptide]</text>
        <dbReference type="Rhea" id="RHEA:23904"/>
        <dbReference type="Rhea" id="RHEA-COMP:9780"/>
        <dbReference type="Rhea" id="RHEA-COMP:9795"/>
        <dbReference type="ChEBI" id="CHEBI:77644"/>
        <dbReference type="ChEBI" id="CHEBI:78597"/>
        <dbReference type="ChEBI" id="CHEBI:78599"/>
        <dbReference type="ChEBI" id="CHEBI:78608"/>
        <dbReference type="EC" id="2.3.2.2"/>
    </reaction>
</comment>
<comment type="similarity">
    <text evidence="6">Belongs to the gamma-glutamyltransferase family.</text>
</comment>
<dbReference type="PATRIC" id="fig|576611.7.peg.1856"/>
<dbReference type="EC" id="3.4.19.13" evidence="6"/>
<keyword evidence="6" id="KW-0378">Hydrolase</keyword>
<comment type="pathway">
    <text evidence="6">Sulfur metabolism; glutathione metabolism.</text>
</comment>
<evidence type="ECO:0000256" key="5">
    <source>
        <dbReference type="PIRSR" id="PIRSR600101-2"/>
    </source>
</evidence>
<comment type="subunit">
    <text evidence="6">This enzyme consists of two polypeptide chains, which are synthesized in precursor form from a single polypeptide.</text>
</comment>
<evidence type="ECO:0000256" key="6">
    <source>
        <dbReference type="RuleBase" id="RU368036"/>
    </source>
</evidence>
<dbReference type="InterPro" id="IPR043138">
    <property type="entry name" value="GGT_lsub"/>
</dbReference>
<comment type="catalytic activity">
    <reaction evidence="1 6">
        <text>an S-substituted glutathione + H2O = an S-substituted L-cysteinylglycine + L-glutamate</text>
        <dbReference type="Rhea" id="RHEA:59468"/>
        <dbReference type="ChEBI" id="CHEBI:15377"/>
        <dbReference type="ChEBI" id="CHEBI:29985"/>
        <dbReference type="ChEBI" id="CHEBI:90779"/>
        <dbReference type="ChEBI" id="CHEBI:143103"/>
        <dbReference type="EC" id="3.4.19.13"/>
    </reaction>
</comment>
<dbReference type="Gene3D" id="1.10.246.130">
    <property type="match status" value="1"/>
</dbReference>
<dbReference type="InterPro" id="IPR052896">
    <property type="entry name" value="GGT-like_enzyme"/>
</dbReference>
<evidence type="ECO:0000256" key="2">
    <source>
        <dbReference type="ARBA" id="ARBA00001089"/>
    </source>
</evidence>
<dbReference type="AlphaFoldDB" id="A0A0E3ZN58"/>
<comment type="catalytic activity">
    <reaction evidence="2 6">
        <text>glutathione + H2O = L-cysteinylglycine + L-glutamate</text>
        <dbReference type="Rhea" id="RHEA:28807"/>
        <dbReference type="ChEBI" id="CHEBI:15377"/>
        <dbReference type="ChEBI" id="CHEBI:29985"/>
        <dbReference type="ChEBI" id="CHEBI:57925"/>
        <dbReference type="ChEBI" id="CHEBI:61694"/>
        <dbReference type="EC" id="3.4.19.13"/>
    </reaction>
</comment>
<dbReference type="GO" id="GO:0103068">
    <property type="term" value="F:leukotriene C4 gamma-glutamyl transferase activity"/>
    <property type="evidence" value="ECO:0007669"/>
    <property type="project" value="UniProtKB-EC"/>
</dbReference>
<dbReference type="NCBIfam" id="TIGR00066">
    <property type="entry name" value="g_glut_trans"/>
    <property type="match status" value="1"/>
</dbReference>
<gene>
    <name evidence="7" type="ORF">CL55_00018280</name>
</gene>
<dbReference type="InterPro" id="IPR000101">
    <property type="entry name" value="GGT_peptidase"/>
</dbReference>
<dbReference type="GO" id="GO:0006750">
    <property type="term" value="P:glutathione biosynthetic process"/>
    <property type="evidence" value="ECO:0007669"/>
    <property type="project" value="UniProtKB-KW"/>
</dbReference>
<reference evidence="7 8" key="1">
    <citation type="submission" date="2014-03" db="EMBL/GenBank/DDBJ databases">
        <title>Genome of Polynucleobacter strain MWH-MoK4.</title>
        <authorList>
            <person name="Hahn M.W."/>
        </authorList>
    </citation>
    <scope>NUCLEOTIDE SEQUENCE [LARGE SCALE GENOMIC DNA]</scope>
    <source>
        <strain evidence="7 8">MWH-MoK4</strain>
    </source>
</reference>
<proteinExistence type="inferred from homology"/>
<dbReference type="PRINTS" id="PR01210">
    <property type="entry name" value="GGTRANSPTASE"/>
</dbReference>
<dbReference type="PANTHER" id="PTHR43881">
    <property type="entry name" value="GAMMA-GLUTAMYLTRANSPEPTIDASE (AFU_ORTHOLOGUE AFUA_4G13580)"/>
    <property type="match status" value="1"/>
</dbReference>
<dbReference type="Pfam" id="PF01019">
    <property type="entry name" value="G_glu_transpept"/>
    <property type="match status" value="1"/>
</dbReference>
<dbReference type="GO" id="GO:0006751">
    <property type="term" value="P:glutathione catabolic process"/>
    <property type="evidence" value="ECO:0007669"/>
    <property type="project" value="UniProtKB-UniRule"/>
</dbReference>
<protein>
    <recommendedName>
        <fullName evidence="6">Glutathione hydrolase proenzyme</fullName>
        <ecNumber evidence="6">2.3.2.2</ecNumber>
        <ecNumber evidence="6">3.4.19.13</ecNumber>
    </recommendedName>
    <component>
        <recommendedName>
            <fullName evidence="6">Glutathione hydrolase large chain</fullName>
        </recommendedName>
    </component>
    <component>
        <recommendedName>
            <fullName evidence="6">Glutathione hydrolase small chain</fullName>
        </recommendedName>
    </component>
</protein>
<evidence type="ECO:0000313" key="8">
    <source>
        <dbReference type="Proteomes" id="UP000061135"/>
    </source>
</evidence>
<dbReference type="EC" id="2.3.2.2" evidence="6"/>
<dbReference type="PANTHER" id="PTHR43881:SF5">
    <property type="entry name" value="GAMMA-GLUTAMYLTRANSPEPTIDASE"/>
    <property type="match status" value="1"/>
</dbReference>
<dbReference type="Gene3D" id="3.60.20.40">
    <property type="match status" value="1"/>
</dbReference>
<sequence>MQQKWGIRGMAVAPHSLASESALAVLREGGNALEAMVAAAATIAVVYPHMNSIGGDSFWVVHSPGKAMGGIDACGAAAGLASKNWYAERGVTKAIPFRGAIAANTVAGTISGWGAAQKLSQQGLGGKLPLSRLLADAIHYAEAGVPVTHSQSSLTEKKRAELIDIPGFAQTFLVDGQAPLTGSIFKQERLAKTLRQISKKGTEDYYRGDLAELLANELTEIGSPLRLGDLHRHQAKLIDPLELKHSSGNVYNMTPPTQGVVSLMIIGILDQLDLKRFKVDSTEYVHHCVEATKQAFKVRDQFVTDPAYMTKHAQSFLDPALLKKLAKNIDPEKALPWGQGKGPADTIWMGVVDGNGNCVSFIQSIYHEFGAGIVLPKSGVNWQNRGCSFSLDPKTLNHLEPYRKPFHTLNPAMALFKDGRSMVYGTMGGDGQPQTQCAVFTRTATYGLDPQDAISRPRWLLGRTWGQTSDSLKLESRFSPWVAKELHALGHEVEMLDAFDETVGHAGCIIRDPSGTLHGGWDPRSDGAVSAF</sequence>
<dbReference type="HOGENOM" id="CLU_014813_3_0_4"/>
<accession>A0A0E3ZN58</accession>
<dbReference type="SUPFAM" id="SSF56235">
    <property type="entry name" value="N-terminal nucleophile aminohydrolases (Ntn hydrolases)"/>
    <property type="match status" value="1"/>
</dbReference>
<evidence type="ECO:0000256" key="1">
    <source>
        <dbReference type="ARBA" id="ARBA00001049"/>
    </source>
</evidence>
<dbReference type="GO" id="GO:0036374">
    <property type="term" value="F:glutathione hydrolase activity"/>
    <property type="evidence" value="ECO:0007669"/>
    <property type="project" value="UniProtKB-UniRule"/>
</dbReference>
<comment type="PTM">
    <text evidence="6">Cleaved by autocatalysis into a large and a small subunit.</text>
</comment>
<dbReference type="UniPathway" id="UPA00204"/>
<dbReference type="KEGG" id="pdq:CL55_00018280"/>
<keyword evidence="8" id="KW-1185">Reference proteome</keyword>